<sequence length="121" mass="13909">MSTPYDFTELPDGLWAKFEPLLEPFKRKRSGGSPPISSRSIINGIIFRLKTGCQWNMIPKCYGSKSTIHDHYRRGAKHGVFDQLMKICLEDYHRQQGLHLSWQSMDGSLIQAPVRTKKRCG</sequence>
<feature type="domain" description="Insertion element IS402-like" evidence="1">
    <location>
        <begin position="10"/>
        <end position="85"/>
    </location>
</feature>
<name>C4XQG7_SOLM1</name>
<dbReference type="RefSeq" id="WP_015860531.1">
    <property type="nucleotide sequence ID" value="NC_012796.1"/>
</dbReference>
<keyword evidence="3" id="KW-1185">Reference proteome</keyword>
<protein>
    <recommendedName>
        <fullName evidence="1">Insertion element IS402-like domain-containing protein</fullName>
    </recommendedName>
</protein>
<proteinExistence type="predicted"/>
<dbReference type="HOGENOM" id="CLU_055261_2_2_7"/>
<dbReference type="EMBL" id="AP010904">
    <property type="protein sequence ID" value="BAH75332.1"/>
    <property type="molecule type" value="Genomic_DNA"/>
</dbReference>
<dbReference type="InterPro" id="IPR052909">
    <property type="entry name" value="Transposase_6_like"/>
</dbReference>
<dbReference type="Proteomes" id="UP000009071">
    <property type="component" value="Chromosome"/>
</dbReference>
<organism evidence="2 3">
    <name type="scientific">Solidesulfovibrio magneticus (strain ATCC 700980 / DSM 13731 / RS-1)</name>
    <name type="common">Desulfovibrio magneticus</name>
    <dbReference type="NCBI Taxonomy" id="573370"/>
    <lineage>
        <taxon>Bacteria</taxon>
        <taxon>Pseudomonadati</taxon>
        <taxon>Thermodesulfobacteriota</taxon>
        <taxon>Desulfovibrionia</taxon>
        <taxon>Desulfovibrionales</taxon>
        <taxon>Desulfovibrionaceae</taxon>
        <taxon>Solidesulfovibrio</taxon>
    </lineage>
</organism>
<gene>
    <name evidence="2" type="ordered locus">DMR_18410</name>
</gene>
<dbReference type="Pfam" id="PF13340">
    <property type="entry name" value="DUF4096"/>
    <property type="match status" value="1"/>
</dbReference>
<dbReference type="InterPro" id="IPR025161">
    <property type="entry name" value="IS402-like_dom"/>
</dbReference>
<dbReference type="PANTHER" id="PTHR46637">
    <property type="entry name" value="TIS1421-TRANSPOSASE PROTEIN A"/>
    <property type="match status" value="1"/>
</dbReference>
<dbReference type="OrthoDB" id="1551210at2"/>
<evidence type="ECO:0000313" key="3">
    <source>
        <dbReference type="Proteomes" id="UP000009071"/>
    </source>
</evidence>
<dbReference type="STRING" id="573370.DMR_18410"/>
<dbReference type="PANTHER" id="PTHR46637:SF1">
    <property type="entry name" value="BLL5188 PROTEIN"/>
    <property type="match status" value="1"/>
</dbReference>
<evidence type="ECO:0000259" key="1">
    <source>
        <dbReference type="Pfam" id="PF13340"/>
    </source>
</evidence>
<dbReference type="eggNOG" id="COG3293">
    <property type="taxonomic scope" value="Bacteria"/>
</dbReference>
<dbReference type="AlphaFoldDB" id="C4XQG7"/>
<reference evidence="2 3" key="1">
    <citation type="journal article" date="2009" name="Genome Res.">
        <title>Whole genome sequence of Desulfovibrio magneticus strain RS-1 revealed common gene clusters in magnetotactic bacteria.</title>
        <authorList>
            <person name="Nakazawa H."/>
            <person name="Arakaki A."/>
            <person name="Narita-Yamada S."/>
            <person name="Yashiro I."/>
            <person name="Jinno K."/>
            <person name="Aoki N."/>
            <person name="Tsuruyama A."/>
            <person name="Okamura Y."/>
            <person name="Tanikawa S."/>
            <person name="Fujita N."/>
            <person name="Takeyama H."/>
            <person name="Matsunaga T."/>
        </authorList>
    </citation>
    <scope>NUCLEOTIDE SEQUENCE [LARGE SCALE GENOMIC DNA]</scope>
    <source>
        <strain evidence="3">ATCC 700980 / DSM 13731 / RS-1</strain>
    </source>
</reference>
<dbReference type="KEGG" id="dma:DMR_18410"/>
<evidence type="ECO:0000313" key="2">
    <source>
        <dbReference type="EMBL" id="BAH75332.1"/>
    </source>
</evidence>
<accession>C4XQG7</accession>